<evidence type="ECO:0000256" key="7">
    <source>
        <dbReference type="ARBA" id="ARBA00023163"/>
    </source>
</evidence>
<protein>
    <submittedName>
        <fullName evidence="14">Transcription factor elt-2</fullName>
    </submittedName>
</protein>
<feature type="domain" description="GATA-type" evidence="11">
    <location>
        <begin position="342"/>
        <end position="396"/>
    </location>
</feature>
<sequence length="552" mass="60246">MEAGPTIQTYPWNGMNGALEQPVTGNFMQLPTSCADSSVIETMKSPEKMITRQSVLVEPTSNSQTTEMKTPFDSPDLSYQLSNLSQATVPALQPSSINFLDYNTDPLMNASSVHPYSSYPNAYYNIQQGTATSYLPSSPISSPLGSSTPTFLTTNPLSGPFYQRYETMRGSNTLPLGPYDNTYGQFASNISNPYCTAQLPSAETLTSDGSTHFIPQQQNGSAVFSSTGTSAQYSTAKECTRCQVPLVYDAPTPLDGGLLFCESCAAQMTGDTRQIQDIPQVHAGQLVTSFSRTAPPNRVVYSPRILADRSPPPTQTQQASQQNSHSAKSRQPQKKNQSNSQRRQGLVCANCHGTNTTLWRRNAQGEPVCNACGLYYKLHNVHRPASMKKEGTLQTRKRKQKTDANGRQVSSKKNSSNSEKHGRAFARNNSLNEFSTQSLQSALESRDQLSLSLQPAPSDLTINYATIPDPTQWTPMNSGFIITDPARMITTSLQSSTNIYRQTEGAISSRASNELQIIRQTDEEEAAAAANAVQTIKQENCEPSTPEDAKCS</sequence>
<accession>A0A183ULD0</accession>
<dbReference type="Pfam" id="PF00320">
    <property type="entry name" value="GATA"/>
    <property type="match status" value="1"/>
</dbReference>
<comment type="subcellular location">
    <subcellularLocation>
        <location evidence="1">Nucleus</location>
    </subcellularLocation>
</comment>
<keyword evidence="13" id="KW-1185">Reference proteome</keyword>
<dbReference type="GO" id="GO:0005634">
    <property type="term" value="C:nucleus"/>
    <property type="evidence" value="ECO:0007669"/>
    <property type="project" value="UniProtKB-SubCell"/>
</dbReference>
<evidence type="ECO:0000256" key="6">
    <source>
        <dbReference type="ARBA" id="ARBA00023125"/>
    </source>
</evidence>
<evidence type="ECO:0000313" key="13">
    <source>
        <dbReference type="Proteomes" id="UP000050794"/>
    </source>
</evidence>
<reference evidence="12 13" key="2">
    <citation type="submission" date="2018-11" db="EMBL/GenBank/DDBJ databases">
        <authorList>
            <consortium name="Pathogen Informatics"/>
        </authorList>
    </citation>
    <scope>NUCLEOTIDE SEQUENCE [LARGE SCALE GENOMIC DNA]</scope>
</reference>
<keyword evidence="6" id="KW-0238">DNA-binding</keyword>
<evidence type="ECO:0000256" key="3">
    <source>
        <dbReference type="ARBA" id="ARBA00022771"/>
    </source>
</evidence>
<dbReference type="AlphaFoldDB" id="A0A183ULD0"/>
<dbReference type="SUPFAM" id="SSF57716">
    <property type="entry name" value="Glucocorticoid receptor-like (DNA-binding domain)"/>
    <property type="match status" value="1"/>
</dbReference>
<feature type="compositionally biased region" description="Polar residues" evidence="10">
    <location>
        <begin position="334"/>
        <end position="343"/>
    </location>
</feature>
<keyword evidence="3 9" id="KW-0863">Zinc-finger</keyword>
<dbReference type="SMART" id="SM00401">
    <property type="entry name" value="ZnF_GATA"/>
    <property type="match status" value="1"/>
</dbReference>
<evidence type="ECO:0000256" key="9">
    <source>
        <dbReference type="PROSITE-ProRule" id="PRU00094"/>
    </source>
</evidence>
<evidence type="ECO:0000256" key="8">
    <source>
        <dbReference type="ARBA" id="ARBA00023242"/>
    </source>
</evidence>
<name>A0A183ULD0_TOXCA</name>
<dbReference type="PROSITE" id="PS00344">
    <property type="entry name" value="GATA_ZN_FINGER_1"/>
    <property type="match status" value="1"/>
</dbReference>
<dbReference type="InterPro" id="IPR039355">
    <property type="entry name" value="Transcription_factor_GATA"/>
</dbReference>
<dbReference type="GO" id="GO:0045944">
    <property type="term" value="P:positive regulation of transcription by RNA polymerase II"/>
    <property type="evidence" value="ECO:0007669"/>
    <property type="project" value="TreeGrafter"/>
</dbReference>
<dbReference type="PRINTS" id="PR00619">
    <property type="entry name" value="GATAZNFINGER"/>
</dbReference>
<dbReference type="GO" id="GO:0000981">
    <property type="term" value="F:DNA-binding transcription factor activity, RNA polymerase II-specific"/>
    <property type="evidence" value="ECO:0007669"/>
    <property type="project" value="TreeGrafter"/>
</dbReference>
<dbReference type="PROSITE" id="PS50114">
    <property type="entry name" value="GATA_ZN_FINGER_2"/>
    <property type="match status" value="1"/>
</dbReference>
<dbReference type="CDD" id="cd00202">
    <property type="entry name" value="ZnF_GATA"/>
    <property type="match status" value="1"/>
</dbReference>
<keyword evidence="5" id="KW-0805">Transcription regulation</keyword>
<dbReference type="GO" id="GO:0045165">
    <property type="term" value="P:cell fate commitment"/>
    <property type="evidence" value="ECO:0007669"/>
    <property type="project" value="TreeGrafter"/>
</dbReference>
<evidence type="ECO:0000256" key="5">
    <source>
        <dbReference type="ARBA" id="ARBA00023015"/>
    </source>
</evidence>
<feature type="compositionally biased region" description="Low complexity" evidence="10">
    <location>
        <begin position="315"/>
        <end position="326"/>
    </location>
</feature>
<keyword evidence="7" id="KW-0804">Transcription</keyword>
<dbReference type="InterPro" id="IPR013088">
    <property type="entry name" value="Znf_NHR/GATA"/>
</dbReference>
<organism evidence="13 14">
    <name type="scientific">Toxocara canis</name>
    <name type="common">Canine roundworm</name>
    <dbReference type="NCBI Taxonomy" id="6265"/>
    <lineage>
        <taxon>Eukaryota</taxon>
        <taxon>Metazoa</taxon>
        <taxon>Ecdysozoa</taxon>
        <taxon>Nematoda</taxon>
        <taxon>Chromadorea</taxon>
        <taxon>Rhabditida</taxon>
        <taxon>Spirurina</taxon>
        <taxon>Ascaridomorpha</taxon>
        <taxon>Ascaridoidea</taxon>
        <taxon>Toxocaridae</taxon>
        <taxon>Toxocara</taxon>
    </lineage>
</organism>
<evidence type="ECO:0000256" key="2">
    <source>
        <dbReference type="ARBA" id="ARBA00022723"/>
    </source>
</evidence>
<dbReference type="GO" id="GO:0000122">
    <property type="term" value="P:negative regulation of transcription by RNA polymerase II"/>
    <property type="evidence" value="ECO:0007669"/>
    <property type="project" value="TreeGrafter"/>
</dbReference>
<dbReference type="WBParaSite" id="TCNE_0000930001-mRNA-1">
    <property type="protein sequence ID" value="TCNE_0000930001-mRNA-1"/>
    <property type="gene ID" value="TCNE_0000930001"/>
</dbReference>
<feature type="compositionally biased region" description="Polar residues" evidence="10">
    <location>
        <begin position="427"/>
        <end position="439"/>
    </location>
</feature>
<evidence type="ECO:0000313" key="12">
    <source>
        <dbReference type="EMBL" id="VDM40621.1"/>
    </source>
</evidence>
<evidence type="ECO:0000313" key="14">
    <source>
        <dbReference type="WBParaSite" id="TCNE_0000930001-mRNA-1"/>
    </source>
</evidence>
<dbReference type="FunFam" id="3.30.50.10:FF:000032">
    <property type="entry name" value="Transcription factor GATA-3"/>
    <property type="match status" value="1"/>
</dbReference>
<dbReference type="PANTHER" id="PTHR10071:SF281">
    <property type="entry name" value="BOX A-BINDING FACTOR-RELATED"/>
    <property type="match status" value="1"/>
</dbReference>
<keyword evidence="8" id="KW-0539">Nucleus</keyword>
<evidence type="ECO:0000256" key="1">
    <source>
        <dbReference type="ARBA" id="ARBA00004123"/>
    </source>
</evidence>
<dbReference type="EMBL" id="UYWY01020135">
    <property type="protein sequence ID" value="VDM40621.1"/>
    <property type="molecule type" value="Genomic_DNA"/>
</dbReference>
<dbReference type="Gene3D" id="3.30.50.10">
    <property type="entry name" value="Erythroid Transcription Factor GATA-1, subunit A"/>
    <property type="match status" value="1"/>
</dbReference>
<dbReference type="GO" id="GO:0000978">
    <property type="term" value="F:RNA polymerase II cis-regulatory region sequence-specific DNA binding"/>
    <property type="evidence" value="ECO:0007669"/>
    <property type="project" value="TreeGrafter"/>
</dbReference>
<gene>
    <name evidence="12" type="ORF">TCNE_LOCUS9300</name>
</gene>
<evidence type="ECO:0000256" key="10">
    <source>
        <dbReference type="SAM" id="MobiDB-lite"/>
    </source>
</evidence>
<reference evidence="14" key="1">
    <citation type="submission" date="2016-06" db="UniProtKB">
        <authorList>
            <consortium name="WormBaseParasite"/>
        </authorList>
    </citation>
    <scope>IDENTIFICATION</scope>
</reference>
<dbReference type="GO" id="GO:0008270">
    <property type="term" value="F:zinc ion binding"/>
    <property type="evidence" value="ECO:0007669"/>
    <property type="project" value="UniProtKB-KW"/>
</dbReference>
<feature type="region of interest" description="Disordered" evidence="10">
    <location>
        <begin position="305"/>
        <end position="343"/>
    </location>
</feature>
<evidence type="ECO:0000259" key="11">
    <source>
        <dbReference type="PROSITE" id="PS50114"/>
    </source>
</evidence>
<dbReference type="GO" id="GO:0009888">
    <property type="term" value="P:tissue development"/>
    <property type="evidence" value="ECO:0007669"/>
    <property type="project" value="UniProtKB-ARBA"/>
</dbReference>
<proteinExistence type="predicted"/>
<keyword evidence="2" id="KW-0479">Metal-binding</keyword>
<keyword evidence="4" id="KW-0862">Zinc</keyword>
<feature type="region of interest" description="Disordered" evidence="10">
    <location>
        <begin position="386"/>
        <end position="439"/>
    </location>
</feature>
<dbReference type="InterPro" id="IPR000679">
    <property type="entry name" value="Znf_GATA"/>
</dbReference>
<dbReference type="Proteomes" id="UP000050794">
    <property type="component" value="Unassembled WGS sequence"/>
</dbReference>
<dbReference type="PANTHER" id="PTHR10071">
    <property type="entry name" value="TRANSCRIPTION FACTOR GATA FAMILY MEMBER"/>
    <property type="match status" value="1"/>
</dbReference>
<evidence type="ECO:0000256" key="4">
    <source>
        <dbReference type="ARBA" id="ARBA00022833"/>
    </source>
</evidence>